<dbReference type="InterPro" id="IPR036396">
    <property type="entry name" value="Cyt_P450_sf"/>
</dbReference>
<comment type="caution">
    <text evidence="7">The sequence shown here is derived from an EMBL/GenBank/DDBJ whole genome shotgun (WGS) entry which is preliminary data.</text>
</comment>
<evidence type="ECO:0000256" key="2">
    <source>
        <dbReference type="ARBA" id="ARBA00022617"/>
    </source>
</evidence>
<evidence type="ECO:0000256" key="3">
    <source>
        <dbReference type="ARBA" id="ARBA00022723"/>
    </source>
</evidence>
<dbReference type="PRINTS" id="PR00359">
    <property type="entry name" value="BP450"/>
</dbReference>
<proteinExistence type="inferred from homology"/>
<keyword evidence="6" id="KW-0503">Monooxygenase</keyword>
<reference evidence="7 8" key="1">
    <citation type="submission" date="2020-04" db="EMBL/GenBank/DDBJ databases">
        <title>MicrobeNet Type strains.</title>
        <authorList>
            <person name="Nicholson A.C."/>
        </authorList>
    </citation>
    <scope>NUCLEOTIDE SEQUENCE [LARGE SCALE GENOMIC DNA]</scope>
    <source>
        <strain evidence="7 8">DSM 45078</strain>
    </source>
</reference>
<dbReference type="EMBL" id="JAAXOO010000003">
    <property type="protein sequence ID" value="NKY33915.1"/>
    <property type="molecule type" value="Genomic_DNA"/>
</dbReference>
<dbReference type="RefSeq" id="WP_084471682.1">
    <property type="nucleotide sequence ID" value="NZ_JAAXOO010000003.1"/>
</dbReference>
<evidence type="ECO:0000256" key="6">
    <source>
        <dbReference type="ARBA" id="ARBA00023033"/>
    </source>
</evidence>
<dbReference type="Proteomes" id="UP000565715">
    <property type="component" value="Unassembled WGS sequence"/>
</dbReference>
<keyword evidence="4" id="KW-0560">Oxidoreductase</keyword>
<protein>
    <submittedName>
        <fullName evidence="7">Cytochrome P450</fullName>
    </submittedName>
</protein>
<evidence type="ECO:0000256" key="1">
    <source>
        <dbReference type="ARBA" id="ARBA00010617"/>
    </source>
</evidence>
<evidence type="ECO:0000313" key="7">
    <source>
        <dbReference type="EMBL" id="NKY33915.1"/>
    </source>
</evidence>
<dbReference type="GO" id="GO:0004497">
    <property type="term" value="F:monooxygenase activity"/>
    <property type="evidence" value="ECO:0007669"/>
    <property type="project" value="UniProtKB-KW"/>
</dbReference>
<dbReference type="GO" id="GO:0020037">
    <property type="term" value="F:heme binding"/>
    <property type="evidence" value="ECO:0007669"/>
    <property type="project" value="InterPro"/>
</dbReference>
<dbReference type="InterPro" id="IPR017972">
    <property type="entry name" value="Cyt_P450_CS"/>
</dbReference>
<accession>A0A846XEW2</accession>
<name>A0A846XEW2_9NOCA</name>
<comment type="similarity">
    <text evidence="1">Belongs to the cytochrome P450 family.</text>
</comment>
<dbReference type="PROSITE" id="PS00086">
    <property type="entry name" value="CYTOCHROME_P450"/>
    <property type="match status" value="1"/>
</dbReference>
<dbReference type="SUPFAM" id="SSF48264">
    <property type="entry name" value="Cytochrome P450"/>
    <property type="match status" value="1"/>
</dbReference>
<dbReference type="GO" id="GO:0005506">
    <property type="term" value="F:iron ion binding"/>
    <property type="evidence" value="ECO:0007669"/>
    <property type="project" value="InterPro"/>
</dbReference>
<keyword evidence="3" id="KW-0479">Metal-binding</keyword>
<dbReference type="Gene3D" id="1.10.630.10">
    <property type="entry name" value="Cytochrome P450"/>
    <property type="match status" value="1"/>
</dbReference>
<evidence type="ECO:0000256" key="4">
    <source>
        <dbReference type="ARBA" id="ARBA00023002"/>
    </source>
</evidence>
<dbReference type="PANTHER" id="PTHR46696">
    <property type="entry name" value="P450, PUTATIVE (EUROFUNG)-RELATED"/>
    <property type="match status" value="1"/>
</dbReference>
<evidence type="ECO:0000313" key="8">
    <source>
        <dbReference type="Proteomes" id="UP000565715"/>
    </source>
</evidence>
<keyword evidence="2" id="KW-0349">Heme</keyword>
<evidence type="ECO:0000256" key="5">
    <source>
        <dbReference type="ARBA" id="ARBA00023004"/>
    </source>
</evidence>
<dbReference type="GO" id="GO:0016705">
    <property type="term" value="F:oxidoreductase activity, acting on paired donors, with incorporation or reduction of molecular oxygen"/>
    <property type="evidence" value="ECO:0007669"/>
    <property type="project" value="InterPro"/>
</dbReference>
<gene>
    <name evidence="7" type="ORF">HGA13_12630</name>
</gene>
<sequence>MPLYTVDFAADPRGFFRRWRAEFGALVPVELAPGVAATLVVGHAEALKILHSPEVFSPDPDGWQRRTGAGCPVGAMLGSGPTPARTSGTDHARFRGAHTAVLGRVDQHAVQAGVERTAVDLINQFWARGEAELRTQFAAPLALAAVNALVGVPEELVDEVARAVPALAEAGDAGVAGRRTLESVLQEVVVWKTTAPSADVVSWLLAHDSGLLEAEVVAQLVLIYEMAVESTIGLITNAVASMLTDDRMDAALGGSLSTRDVLDAVLFDNPPLAQWCVRYPQVPQLIGNVWLPAHQPVVIGLGACHRDPAVAQGDRRGNRSHLGFGAGTHACPASGLAILIATAALDQLMDAVPDMRLAADLVWRASPFHRCVTALPVRFAPPRPLPY</sequence>
<keyword evidence="8" id="KW-1185">Reference proteome</keyword>
<dbReference type="InterPro" id="IPR002397">
    <property type="entry name" value="Cyt_P450_B"/>
</dbReference>
<dbReference type="AlphaFoldDB" id="A0A846XEW2"/>
<keyword evidence="5" id="KW-0408">Iron</keyword>
<dbReference type="PANTHER" id="PTHR46696:SF1">
    <property type="entry name" value="CYTOCHROME P450 YJIB-RELATED"/>
    <property type="match status" value="1"/>
</dbReference>
<organism evidence="7 8">
    <name type="scientific">Nocardia speluncae</name>
    <dbReference type="NCBI Taxonomy" id="419477"/>
    <lineage>
        <taxon>Bacteria</taxon>
        <taxon>Bacillati</taxon>
        <taxon>Actinomycetota</taxon>
        <taxon>Actinomycetes</taxon>
        <taxon>Mycobacteriales</taxon>
        <taxon>Nocardiaceae</taxon>
        <taxon>Nocardia</taxon>
    </lineage>
</organism>